<keyword evidence="3" id="KW-1185">Reference proteome</keyword>
<dbReference type="Gene3D" id="3.40.710.10">
    <property type="entry name" value="DD-peptidase/beta-lactamase superfamily"/>
    <property type="match status" value="1"/>
</dbReference>
<sequence>MPVMAGRETSGLKKRTDVLTPYMLGIFLLLLTGCPITRLRAQVFPDRIWHRASEEESKRWERKKTDAFREYLTDSTKITGLMIVHRGKVVFEFGDVEEVSYIASCRKSVLSMLYGRYVENGTIRLDKTVKELEIDDVEGILPIEQTATVKDIISARSGIFHPEGYPGGMQEYAPERGSVKPGTYWLYSNWDFNVAGYIFEKETGTNIYDEVERQLADPLHMQDWDRSLQHKEGNTAISRYLAYPMWFSTRDMARLGLLMLNKGTWKDTRVISESWVDEMLAERTAYTELNHNVPNFRNSGINFGYGYMWWLWQDVRDKRYEGAYSAKGAMGQNITVYPAIETVLAFKTKAAYGRRNTSEVRLRIVQKVAKLYDMP</sequence>
<evidence type="ECO:0000313" key="3">
    <source>
        <dbReference type="Proteomes" id="UP000182248"/>
    </source>
</evidence>
<dbReference type="SUPFAM" id="SSF56601">
    <property type="entry name" value="beta-lactamase/transpeptidase-like"/>
    <property type="match status" value="1"/>
</dbReference>
<dbReference type="EMBL" id="FPJE01000003">
    <property type="protein sequence ID" value="SFW24524.1"/>
    <property type="molecule type" value="Genomic_DNA"/>
</dbReference>
<dbReference type="Proteomes" id="UP000182248">
    <property type="component" value="Unassembled WGS sequence"/>
</dbReference>
<evidence type="ECO:0000313" key="2">
    <source>
        <dbReference type="EMBL" id="SFW24524.1"/>
    </source>
</evidence>
<dbReference type="Pfam" id="PF00144">
    <property type="entry name" value="Beta-lactamase"/>
    <property type="match status" value="1"/>
</dbReference>
<gene>
    <name evidence="2" type="ORF">SAMN02927921_00665</name>
</gene>
<evidence type="ECO:0000259" key="1">
    <source>
        <dbReference type="Pfam" id="PF00144"/>
    </source>
</evidence>
<dbReference type="PANTHER" id="PTHR43283:SF7">
    <property type="entry name" value="BETA-LACTAMASE-RELATED DOMAIN-CONTAINING PROTEIN"/>
    <property type="match status" value="1"/>
</dbReference>
<dbReference type="InterPro" id="IPR001466">
    <property type="entry name" value="Beta-lactam-related"/>
</dbReference>
<dbReference type="STRING" id="1150368.SAMN02927921_00665"/>
<dbReference type="PROSITE" id="PS51257">
    <property type="entry name" value="PROKAR_LIPOPROTEIN"/>
    <property type="match status" value="1"/>
</dbReference>
<name>A0A1K1MMX2_9FLAO</name>
<accession>A0A1K1MMX2</accession>
<dbReference type="AlphaFoldDB" id="A0A1K1MMX2"/>
<feature type="domain" description="Beta-lactamase-related" evidence="1">
    <location>
        <begin position="81"/>
        <end position="353"/>
    </location>
</feature>
<organism evidence="2 3">
    <name type="scientific">Sinomicrobium oceani</name>
    <dbReference type="NCBI Taxonomy" id="1150368"/>
    <lineage>
        <taxon>Bacteria</taxon>
        <taxon>Pseudomonadati</taxon>
        <taxon>Bacteroidota</taxon>
        <taxon>Flavobacteriia</taxon>
        <taxon>Flavobacteriales</taxon>
        <taxon>Flavobacteriaceae</taxon>
        <taxon>Sinomicrobium</taxon>
    </lineage>
</organism>
<reference evidence="2 3" key="1">
    <citation type="submission" date="2016-11" db="EMBL/GenBank/DDBJ databases">
        <authorList>
            <person name="Jaros S."/>
            <person name="Januszkiewicz K."/>
            <person name="Wedrychowicz H."/>
        </authorList>
    </citation>
    <scope>NUCLEOTIDE SEQUENCE [LARGE SCALE GENOMIC DNA]</scope>
    <source>
        <strain evidence="2 3">CGMCC 1.12145</strain>
    </source>
</reference>
<dbReference type="InterPro" id="IPR012338">
    <property type="entry name" value="Beta-lactam/transpept-like"/>
</dbReference>
<proteinExistence type="predicted"/>
<dbReference type="PANTHER" id="PTHR43283">
    <property type="entry name" value="BETA-LACTAMASE-RELATED"/>
    <property type="match status" value="1"/>
</dbReference>
<protein>
    <submittedName>
        <fullName evidence="2">CubicO group peptidase, beta-lactamase class C family</fullName>
    </submittedName>
</protein>
<dbReference type="InterPro" id="IPR050789">
    <property type="entry name" value="Diverse_Enzym_Activities"/>
</dbReference>